<gene>
    <name evidence="1" type="ORF">MRATA1EN3_LOCUS16855</name>
</gene>
<protein>
    <submittedName>
        <fullName evidence="1">Uncharacterized protein</fullName>
    </submittedName>
</protein>
<dbReference type="Proteomes" id="UP001162501">
    <property type="component" value="Chromosome 29"/>
</dbReference>
<dbReference type="EMBL" id="OX596113">
    <property type="protein sequence ID" value="CAI9705642.1"/>
    <property type="molecule type" value="Genomic_DNA"/>
</dbReference>
<proteinExistence type="predicted"/>
<evidence type="ECO:0000313" key="2">
    <source>
        <dbReference type="Proteomes" id="UP001162501"/>
    </source>
</evidence>
<sequence>MQKDRVSSEMHSPPKVKVKAASWPVAPPSWWRRSRRAHSPPVSQEASLSRGQALPKAGQRGGGANHAVGPGGLSHYRARGPGRRRAQRGALNRDTSELCPAGIPESPSLSPRLLHFPQSPGPLPSSPAPSPQPAGPFPRASGPRASIPAGFLKPGPFPQPPARPPPSLTSAPSPGKRRSRYPRARNRQRKCDETAAFFPFRDLGAPRDRS</sequence>
<reference evidence="1" key="1">
    <citation type="submission" date="2023-05" db="EMBL/GenBank/DDBJ databases">
        <authorList>
            <consortium name="ELIXIR-Norway"/>
        </authorList>
    </citation>
    <scope>NUCLEOTIDE SEQUENCE</scope>
</reference>
<organism evidence="1 2">
    <name type="scientific">Rangifer tarandus platyrhynchus</name>
    <name type="common">Svalbard reindeer</name>
    <dbReference type="NCBI Taxonomy" id="3082113"/>
    <lineage>
        <taxon>Eukaryota</taxon>
        <taxon>Metazoa</taxon>
        <taxon>Chordata</taxon>
        <taxon>Craniata</taxon>
        <taxon>Vertebrata</taxon>
        <taxon>Euteleostomi</taxon>
        <taxon>Mammalia</taxon>
        <taxon>Eutheria</taxon>
        <taxon>Laurasiatheria</taxon>
        <taxon>Artiodactyla</taxon>
        <taxon>Ruminantia</taxon>
        <taxon>Pecora</taxon>
        <taxon>Cervidae</taxon>
        <taxon>Odocoileinae</taxon>
        <taxon>Rangifer</taxon>
    </lineage>
</organism>
<evidence type="ECO:0000313" key="1">
    <source>
        <dbReference type="EMBL" id="CAI9705642.1"/>
    </source>
</evidence>
<name>A0ACB0EZ45_RANTA</name>
<accession>A0ACB0EZ45</accession>